<dbReference type="Gramene" id="KCW73985">
    <property type="protein sequence ID" value="KCW73985"/>
    <property type="gene ID" value="EUGRSUZ_E02598"/>
</dbReference>
<dbReference type="EMBL" id="KK198757">
    <property type="protein sequence ID" value="KCW73985.1"/>
    <property type="molecule type" value="Genomic_DNA"/>
</dbReference>
<name>A0A059C7T7_EUCGR</name>
<organism evidence="1">
    <name type="scientific">Eucalyptus grandis</name>
    <name type="common">Flooded gum</name>
    <dbReference type="NCBI Taxonomy" id="71139"/>
    <lineage>
        <taxon>Eukaryota</taxon>
        <taxon>Viridiplantae</taxon>
        <taxon>Streptophyta</taxon>
        <taxon>Embryophyta</taxon>
        <taxon>Tracheophyta</taxon>
        <taxon>Spermatophyta</taxon>
        <taxon>Magnoliopsida</taxon>
        <taxon>eudicotyledons</taxon>
        <taxon>Gunneridae</taxon>
        <taxon>Pentapetalae</taxon>
        <taxon>rosids</taxon>
        <taxon>malvids</taxon>
        <taxon>Myrtales</taxon>
        <taxon>Myrtaceae</taxon>
        <taxon>Myrtoideae</taxon>
        <taxon>Eucalypteae</taxon>
        <taxon>Eucalyptus</taxon>
    </lineage>
</organism>
<gene>
    <name evidence="1" type="ORF">EUGRSUZ_E02598</name>
</gene>
<protein>
    <submittedName>
        <fullName evidence="1">Uncharacterized protein</fullName>
    </submittedName>
</protein>
<reference evidence="1" key="1">
    <citation type="submission" date="2013-07" db="EMBL/GenBank/DDBJ databases">
        <title>The genome of Eucalyptus grandis.</title>
        <authorList>
            <person name="Schmutz J."/>
            <person name="Hayes R."/>
            <person name="Myburg A."/>
            <person name="Tuskan G."/>
            <person name="Grattapaglia D."/>
            <person name="Rokhsar D.S."/>
        </authorList>
    </citation>
    <scope>NUCLEOTIDE SEQUENCE</scope>
    <source>
        <tissue evidence="1">Leaf extractions</tissue>
    </source>
</reference>
<dbReference type="AlphaFoldDB" id="A0A059C7T7"/>
<accession>A0A059C7T7</accession>
<sequence>MHIIDNSRYQCKKLKYFEIYYVLTFHSWFHLEGTENQLKSFYGIFSCRNNEKSLQVHYNVKRLMIGEREPKN</sequence>
<dbReference type="InParanoid" id="A0A059C7T7"/>
<proteinExistence type="predicted"/>
<evidence type="ECO:0000313" key="1">
    <source>
        <dbReference type="EMBL" id="KCW73985.1"/>
    </source>
</evidence>